<dbReference type="PROSITE" id="PS50983">
    <property type="entry name" value="FE_B12_PBP"/>
    <property type="match status" value="1"/>
</dbReference>
<keyword evidence="7" id="KW-1185">Reference proteome</keyword>
<dbReference type="EMBL" id="FNAU01000017">
    <property type="protein sequence ID" value="SDE61955.1"/>
    <property type="molecule type" value="Genomic_DNA"/>
</dbReference>
<dbReference type="Pfam" id="PF01497">
    <property type="entry name" value="Peripla_BP_2"/>
    <property type="match status" value="1"/>
</dbReference>
<dbReference type="Proteomes" id="UP001273799">
    <property type="component" value="Unassembled WGS sequence"/>
</dbReference>
<dbReference type="GO" id="GO:0071281">
    <property type="term" value="P:cellular response to iron ion"/>
    <property type="evidence" value="ECO:0007669"/>
    <property type="project" value="TreeGrafter"/>
</dbReference>
<dbReference type="InterPro" id="IPR050902">
    <property type="entry name" value="ABC_Transporter_SBP"/>
</dbReference>
<evidence type="ECO:0000256" key="1">
    <source>
        <dbReference type="ARBA" id="ARBA00008814"/>
    </source>
</evidence>
<dbReference type="SUPFAM" id="SSF53807">
    <property type="entry name" value="Helical backbone' metal receptor"/>
    <property type="match status" value="1"/>
</dbReference>
<sequence length="390" mass="42320">MQSTRTKTRTRTKIAAGVAALALFLTGCGGSQPAADSSSAAADSTATATAPNGKTTVTVTDQRGEQITVEAPVDKIASAVIPAPTIIAAVDGSWDKIVGINDSLLKANKEGIISKIFPASVETPVVSDRQFTPNMETILSLEPDVFIQWGDRSADIIEPLDKAGLPVIGLEYGTQEDLETWIKIFGQILAKEDRANKLISYMHDSQKEVSEKVAALGKPRVRGLQMSYSAEKISVSTETNYAEHVFNLAGVENMARSSLTEDGVVSPEQVLAWDPEIIFLSAFDAATPEDLYKDPRLAAVSAVKNKRVYRAPLGVYRWQVPCAESPLYWNWVAALAYPGEYQVDLPQLMRENTSWIYNYELTDADIAQVLRVDINGESANYDAVAKGAQS</sequence>
<evidence type="ECO:0000259" key="4">
    <source>
        <dbReference type="PROSITE" id="PS50983"/>
    </source>
</evidence>
<dbReference type="PROSITE" id="PS51257">
    <property type="entry name" value="PROKAR_LIPOPROTEIN"/>
    <property type="match status" value="1"/>
</dbReference>
<proteinExistence type="inferred from homology"/>
<dbReference type="InterPro" id="IPR002491">
    <property type="entry name" value="ABC_transptr_periplasmic_BD"/>
</dbReference>
<evidence type="ECO:0000313" key="6">
    <source>
        <dbReference type="EMBL" id="SDE61955.1"/>
    </source>
</evidence>
<dbReference type="PANTHER" id="PTHR30535:SF34">
    <property type="entry name" value="MOLYBDATE-BINDING PROTEIN MOLA"/>
    <property type="match status" value="1"/>
</dbReference>
<protein>
    <submittedName>
        <fullName evidence="5">ABC transporter substrate-binding protein</fullName>
    </submittedName>
    <submittedName>
        <fullName evidence="6">Iron complex transport system substrate-binding protein</fullName>
    </submittedName>
</protein>
<feature type="signal peptide" evidence="3">
    <location>
        <begin position="1"/>
        <end position="34"/>
    </location>
</feature>
<name>A0A1G7EEY8_9ACTO</name>
<organism evidence="6 7">
    <name type="scientific">Actinobaculum suis</name>
    <dbReference type="NCBI Taxonomy" id="1657"/>
    <lineage>
        <taxon>Bacteria</taxon>
        <taxon>Bacillati</taxon>
        <taxon>Actinomycetota</taxon>
        <taxon>Actinomycetes</taxon>
        <taxon>Actinomycetales</taxon>
        <taxon>Actinomycetaceae</taxon>
        <taxon>Actinobaculum</taxon>
    </lineage>
</organism>
<dbReference type="PANTHER" id="PTHR30535">
    <property type="entry name" value="VITAMIN B12-BINDING PROTEIN"/>
    <property type="match status" value="1"/>
</dbReference>
<dbReference type="EMBL" id="JAWNFU010000003">
    <property type="protein sequence ID" value="MDY5153714.1"/>
    <property type="molecule type" value="Genomic_DNA"/>
</dbReference>
<reference evidence="7" key="2">
    <citation type="submission" date="2016-10" db="EMBL/GenBank/DDBJ databases">
        <authorList>
            <person name="Varghese N."/>
        </authorList>
    </citation>
    <scope>NUCLEOTIDE SEQUENCE [LARGE SCALE GENOMIC DNA]</scope>
    <source>
        <strain evidence="7">DSM 20639</strain>
    </source>
</reference>
<accession>A0A1G7EEY8</accession>
<evidence type="ECO:0000313" key="7">
    <source>
        <dbReference type="Proteomes" id="UP000182744"/>
    </source>
</evidence>
<dbReference type="Gene3D" id="1.20.58.2180">
    <property type="match status" value="1"/>
</dbReference>
<evidence type="ECO:0000256" key="2">
    <source>
        <dbReference type="SAM" id="MobiDB-lite"/>
    </source>
</evidence>
<feature type="region of interest" description="Disordered" evidence="2">
    <location>
        <begin position="34"/>
        <end position="56"/>
    </location>
</feature>
<comment type="similarity">
    <text evidence="1">Belongs to the bacterial solute-binding protein 8 family.</text>
</comment>
<reference evidence="6" key="1">
    <citation type="submission" date="2016-10" db="EMBL/GenBank/DDBJ databases">
        <authorList>
            <person name="de Groot N.N."/>
        </authorList>
    </citation>
    <scope>NUCLEOTIDE SEQUENCE [LARGE SCALE GENOMIC DNA]</scope>
    <source>
        <strain evidence="6">DSM 20639</strain>
    </source>
</reference>
<dbReference type="Gene3D" id="3.40.50.1980">
    <property type="entry name" value="Nitrogenase molybdenum iron protein domain"/>
    <property type="match status" value="2"/>
</dbReference>
<feature type="chain" id="PRO_5010256042" evidence="3">
    <location>
        <begin position="35"/>
        <end position="390"/>
    </location>
</feature>
<evidence type="ECO:0000256" key="3">
    <source>
        <dbReference type="SAM" id="SignalP"/>
    </source>
</evidence>
<gene>
    <name evidence="5" type="ORF">R6G71_06620</name>
    <name evidence="6" type="ORF">SAMN05421878_1173</name>
</gene>
<feature type="compositionally biased region" description="Low complexity" evidence="2">
    <location>
        <begin position="34"/>
        <end position="50"/>
    </location>
</feature>
<feature type="domain" description="Fe/B12 periplasmic-binding" evidence="4">
    <location>
        <begin position="75"/>
        <end position="340"/>
    </location>
</feature>
<dbReference type="Proteomes" id="UP000182744">
    <property type="component" value="Unassembled WGS sequence"/>
</dbReference>
<keyword evidence="3" id="KW-0732">Signal</keyword>
<reference evidence="5" key="3">
    <citation type="submission" date="2023-10" db="EMBL/GenBank/DDBJ databases">
        <title>Whole Genome based description of the genera Actinobaculum and Actinotignum reveals a complex phylogenetic relationship within the species included in the genus Actinotignum.</title>
        <authorList>
            <person name="Jensen C.S."/>
            <person name="Dargis R."/>
            <person name="Kemp M."/>
            <person name="Christensen J.J."/>
        </authorList>
    </citation>
    <scope>NUCLEOTIDE SEQUENCE</scope>
    <source>
        <strain evidence="5">Actinobaculum_suis_CCUG19206T</strain>
    </source>
</reference>
<dbReference type="AlphaFoldDB" id="A0A1G7EEY8"/>
<dbReference type="RefSeq" id="WP_074663625.1">
    <property type="nucleotide sequence ID" value="NZ_FNAU01000017.1"/>
</dbReference>
<evidence type="ECO:0000313" key="5">
    <source>
        <dbReference type="EMBL" id="MDY5153714.1"/>
    </source>
</evidence>